<organism evidence="1 2">
    <name type="scientific">Roridomyces roridus</name>
    <dbReference type="NCBI Taxonomy" id="1738132"/>
    <lineage>
        <taxon>Eukaryota</taxon>
        <taxon>Fungi</taxon>
        <taxon>Dikarya</taxon>
        <taxon>Basidiomycota</taxon>
        <taxon>Agaricomycotina</taxon>
        <taxon>Agaricomycetes</taxon>
        <taxon>Agaricomycetidae</taxon>
        <taxon>Agaricales</taxon>
        <taxon>Marasmiineae</taxon>
        <taxon>Mycenaceae</taxon>
        <taxon>Roridomyces</taxon>
    </lineage>
</organism>
<proteinExistence type="predicted"/>
<protein>
    <submittedName>
        <fullName evidence="1">Uncharacterized protein</fullName>
    </submittedName>
</protein>
<comment type="caution">
    <text evidence="1">The sequence shown here is derived from an EMBL/GenBank/DDBJ whole genome shotgun (WGS) entry which is preliminary data.</text>
</comment>
<sequence>MTGIRIIPYHGPPTPLAEKARRFISTSITSPASAIILQGAPYCYNNMDEVVQTSLPGQPSSSASKEAPTSALQASYAALEDRSHRLRQDVVSENQELKQTGRIYGRHYKAYVEWFDEFEAGRVKADPSYAPIPALPITVAKVTTFLDYEMTRPKKSKLAEGADSMSTCGHEHAKQVVSALEHYRFDTQHLYPNDPLAQRFRRRSLSVSRSLMP</sequence>
<gene>
    <name evidence="1" type="ORF">FB45DRAFT_1133920</name>
</gene>
<evidence type="ECO:0000313" key="1">
    <source>
        <dbReference type="EMBL" id="KAJ7639045.1"/>
    </source>
</evidence>
<keyword evidence="2" id="KW-1185">Reference proteome</keyword>
<accession>A0AAD7FUU9</accession>
<evidence type="ECO:0000313" key="2">
    <source>
        <dbReference type="Proteomes" id="UP001221142"/>
    </source>
</evidence>
<dbReference type="AlphaFoldDB" id="A0AAD7FUU9"/>
<dbReference type="EMBL" id="JARKIF010000005">
    <property type="protein sequence ID" value="KAJ7639045.1"/>
    <property type="molecule type" value="Genomic_DNA"/>
</dbReference>
<name>A0AAD7FUU9_9AGAR</name>
<dbReference type="Proteomes" id="UP001221142">
    <property type="component" value="Unassembled WGS sequence"/>
</dbReference>
<reference evidence="1" key="1">
    <citation type="submission" date="2023-03" db="EMBL/GenBank/DDBJ databases">
        <title>Massive genome expansion in bonnet fungi (Mycena s.s.) driven by repeated elements and novel gene families across ecological guilds.</title>
        <authorList>
            <consortium name="Lawrence Berkeley National Laboratory"/>
            <person name="Harder C.B."/>
            <person name="Miyauchi S."/>
            <person name="Viragh M."/>
            <person name="Kuo A."/>
            <person name="Thoen E."/>
            <person name="Andreopoulos B."/>
            <person name="Lu D."/>
            <person name="Skrede I."/>
            <person name="Drula E."/>
            <person name="Henrissat B."/>
            <person name="Morin E."/>
            <person name="Kohler A."/>
            <person name="Barry K."/>
            <person name="LaButti K."/>
            <person name="Morin E."/>
            <person name="Salamov A."/>
            <person name="Lipzen A."/>
            <person name="Mereny Z."/>
            <person name="Hegedus B."/>
            <person name="Baldrian P."/>
            <person name="Stursova M."/>
            <person name="Weitz H."/>
            <person name="Taylor A."/>
            <person name="Grigoriev I.V."/>
            <person name="Nagy L.G."/>
            <person name="Martin F."/>
            <person name="Kauserud H."/>
        </authorList>
    </citation>
    <scope>NUCLEOTIDE SEQUENCE</scope>
    <source>
        <strain evidence="1">9284</strain>
    </source>
</reference>